<name>A0AA85K1B8_TRIRE</name>
<sequence>MLDLHKGSFQNLCTLSMSSYISEASSAVFGYGNIKQQHVNDLYGSNNELLESLLQRIHTLESERHILKLRLEAVENDYDAQVKELQTDIIAMRADLKRERKMCKQIEKEKNTTISDLIQQNQSLTQRLNCSSENETQLQEELSSLRSEFLKHKSSMQEHVQSIESLRQEITKLREEKSHLESQLSAVVEERNNLLESLGESYQEINMLRNVASEQVATINNQDAEITMLQETANMLHNRLQILSSQKGSQDDKTNQSSNTKSTDTRPHRSLMAELAEQKMVQMENFGGLLSALEDGDDVEFEMDDDSFLAYLSCFDQDAVVDNALPSNSSAIPPKSEVNTKETFLNALRSEVKEIYQQMNQMCADVYALTGAKQQEYTKVGTQTPDELAMVEMDFRLGSLRSVLSDLRGLLKDLRIEIPEQTVLSSLSKEKQETGEGETKTNQTQPNCMSTPLNVDDQPVTSYEMECQIVRSERDALAAELLNAQQELLQLKHQIETGSSNAGDTHDHPSTKGNNFVAKWEEFEEEKYEFEMPH</sequence>
<dbReference type="InterPro" id="IPR051149">
    <property type="entry name" value="Spindly/BICDR_Dynein_Adapter"/>
</dbReference>
<feature type="region of interest" description="Disordered" evidence="3">
    <location>
        <begin position="426"/>
        <end position="457"/>
    </location>
</feature>
<feature type="region of interest" description="Disordered" evidence="3">
    <location>
        <begin position="245"/>
        <end position="268"/>
    </location>
</feature>
<evidence type="ECO:0000313" key="4">
    <source>
        <dbReference type="Proteomes" id="UP000050795"/>
    </source>
</evidence>
<evidence type="ECO:0000313" key="5">
    <source>
        <dbReference type="WBParaSite" id="TREG1_54900.1"/>
    </source>
</evidence>
<dbReference type="AlphaFoldDB" id="A0AA85K1B8"/>
<dbReference type="WBParaSite" id="TREG1_54900.1">
    <property type="protein sequence ID" value="TREG1_54900.1"/>
    <property type="gene ID" value="TREG1_54900"/>
</dbReference>
<accession>A0AA85K1B8</accession>
<reference evidence="5" key="2">
    <citation type="submission" date="2023-11" db="UniProtKB">
        <authorList>
            <consortium name="WormBaseParasite"/>
        </authorList>
    </citation>
    <scope>IDENTIFICATION</scope>
</reference>
<reference evidence="4" key="1">
    <citation type="submission" date="2022-06" db="EMBL/GenBank/DDBJ databases">
        <authorList>
            <person name="Berger JAMES D."/>
            <person name="Berger JAMES D."/>
        </authorList>
    </citation>
    <scope>NUCLEOTIDE SEQUENCE [LARGE SCALE GENOMIC DNA]</scope>
</reference>
<dbReference type="PANTHER" id="PTHR32123:SF13">
    <property type="entry name" value="BICAUDAL D-RELATED PROTEIN HOMOLOG"/>
    <property type="match status" value="1"/>
</dbReference>
<feature type="coiled-coil region" evidence="2">
    <location>
        <begin position="50"/>
        <end position="190"/>
    </location>
</feature>
<evidence type="ECO:0000256" key="1">
    <source>
        <dbReference type="ARBA" id="ARBA00023054"/>
    </source>
</evidence>
<keyword evidence="4" id="KW-1185">Reference proteome</keyword>
<feature type="compositionally biased region" description="Basic and acidic residues" evidence="3">
    <location>
        <begin position="428"/>
        <end position="439"/>
    </location>
</feature>
<organism evidence="4 5">
    <name type="scientific">Trichobilharzia regenti</name>
    <name type="common">Nasal bird schistosome</name>
    <dbReference type="NCBI Taxonomy" id="157069"/>
    <lineage>
        <taxon>Eukaryota</taxon>
        <taxon>Metazoa</taxon>
        <taxon>Spiralia</taxon>
        <taxon>Lophotrochozoa</taxon>
        <taxon>Platyhelminthes</taxon>
        <taxon>Trematoda</taxon>
        <taxon>Digenea</taxon>
        <taxon>Strigeidida</taxon>
        <taxon>Schistosomatoidea</taxon>
        <taxon>Schistosomatidae</taxon>
        <taxon>Trichobilharzia</taxon>
    </lineage>
</organism>
<proteinExistence type="predicted"/>
<evidence type="ECO:0000256" key="2">
    <source>
        <dbReference type="SAM" id="Coils"/>
    </source>
</evidence>
<dbReference type="Proteomes" id="UP000050795">
    <property type="component" value="Unassembled WGS sequence"/>
</dbReference>
<protein>
    <submittedName>
        <fullName evidence="5">Uncharacterized protein</fullName>
    </submittedName>
</protein>
<evidence type="ECO:0000256" key="3">
    <source>
        <dbReference type="SAM" id="MobiDB-lite"/>
    </source>
</evidence>
<keyword evidence="1 2" id="KW-0175">Coiled coil</keyword>
<feature type="coiled-coil region" evidence="2">
    <location>
        <begin position="467"/>
        <end position="494"/>
    </location>
</feature>
<dbReference type="PANTHER" id="PTHR32123">
    <property type="entry name" value="BICD FAMILY-LIKE CARGO ADAPTER"/>
    <property type="match status" value="1"/>
</dbReference>